<accession>A0A0A6V906</accession>
<reference evidence="5 7" key="3">
    <citation type="submission" date="2020-03" db="EMBL/GenBank/DDBJ databases">
        <title>Bacillus aquiflavi sp. nov., isolated from yellow water of strong flavor Chinese baijiu in Yibin region of China.</title>
        <authorList>
            <person name="Xie J."/>
        </authorList>
    </citation>
    <scope>NUCLEOTIDE SEQUENCE [LARGE SCALE GENOMIC DNA]</scope>
    <source>
        <strain evidence="5 7">Gsoil 114</strain>
    </source>
</reference>
<dbReference type="Pfam" id="PF14690">
    <property type="entry name" value="Zn_ribbon_ISL3"/>
    <property type="match status" value="1"/>
</dbReference>
<evidence type="ECO:0000313" key="6">
    <source>
        <dbReference type="Proteomes" id="UP000030588"/>
    </source>
</evidence>
<sequence>MNFNIILPGLEDAIITKAEEIKGTYRVHIKLPQRVQQCPECGNPTNLVHDYRIQRIQHLKMFERDTYLFYHKRRYRCLCGKRFPEKNKVVERYQRHTIEWNQALGIRVIQGKNFKDTAAQFRTSQATAIRRFDHISSGYLKEVKELPKVIAIDEYKGDTNEGKFQVIIANAQTGEPLDILPNRSVETVKNYLRQKGSHVEMVVMDMSYSFKSAVKQALGKPIIIADRFHFCRYIYWALDRVRRRVQKEFNEYDRKKCKIMRHVFYKPQDKLSKKQSWYLERYLKQSEELKCAYQLKESFRIWFETSKKNGALMAEVKEGLKTFYNQVIESGIKEFIQAIKTLKNWQIEILNSFAFGYTNGFVEGLNNQTKVIKRNAFGFKRYDRLRLRVLLHHQFKVKGIPVI</sequence>
<evidence type="ECO:0000313" key="7">
    <source>
        <dbReference type="Proteomes" id="UP000476934"/>
    </source>
</evidence>
<evidence type="ECO:0000259" key="3">
    <source>
        <dbReference type="Pfam" id="PF14690"/>
    </source>
</evidence>
<dbReference type="EMBL" id="JRUN01000125">
    <property type="protein sequence ID" value="KHD84063.1"/>
    <property type="molecule type" value="Genomic_DNA"/>
</dbReference>
<name>A0A0A6V906_9BACI</name>
<comment type="caution">
    <text evidence="4">The sequence shown here is derived from an EMBL/GenBank/DDBJ whole genome shotgun (WGS) entry which is preliminary data.</text>
</comment>
<keyword evidence="7" id="KW-1185">Reference proteome</keyword>
<dbReference type="InterPro" id="IPR032877">
    <property type="entry name" value="Transposase_HTH"/>
</dbReference>
<dbReference type="AlphaFoldDB" id="A0A0A6V906"/>
<reference evidence="5" key="2">
    <citation type="submission" date="2020-02" db="EMBL/GenBank/DDBJ databases">
        <authorList>
            <person name="Feng H."/>
        </authorList>
    </citation>
    <scope>NUCLEOTIDE SEQUENCE [LARGE SCALE GENOMIC DNA]</scope>
    <source>
        <strain evidence="5">Gsoil 114</strain>
    </source>
</reference>
<dbReference type="InterPro" id="IPR029261">
    <property type="entry name" value="Transposase_Znf"/>
</dbReference>
<evidence type="ECO:0000259" key="2">
    <source>
        <dbReference type="Pfam" id="PF13542"/>
    </source>
</evidence>
<feature type="domain" description="Transposase IS204/IS1001/IS1096/IS1165 DDE" evidence="1">
    <location>
        <begin position="150"/>
        <end position="389"/>
    </location>
</feature>
<evidence type="ECO:0000313" key="5">
    <source>
        <dbReference type="EMBL" id="NEY21749.1"/>
    </source>
</evidence>
<dbReference type="InterPro" id="IPR047951">
    <property type="entry name" value="Transpos_ISL3"/>
</dbReference>
<dbReference type="Pfam" id="PF13542">
    <property type="entry name" value="HTH_Tnp_ISL3"/>
    <property type="match status" value="1"/>
</dbReference>
<dbReference type="InterPro" id="IPR002560">
    <property type="entry name" value="Transposase_DDE"/>
</dbReference>
<dbReference type="PANTHER" id="PTHR33498">
    <property type="entry name" value="TRANSPOSASE FOR INSERTION SEQUENCE ELEMENT IS1557"/>
    <property type="match status" value="1"/>
</dbReference>
<reference evidence="4 6" key="1">
    <citation type="submission" date="2014-10" db="EMBL/GenBank/DDBJ databases">
        <title>Draft genome of phytase producing Bacillus ginsengihumi strain M2.11.</title>
        <authorList>
            <person name="Toymentseva A."/>
            <person name="Boulygina E.A."/>
            <person name="Kazakov S.V."/>
            <person name="Kayumov I."/>
            <person name="Suleimanova A.D."/>
            <person name="Mardanova A.M."/>
            <person name="Maria S.N."/>
            <person name="Sergey M.Y."/>
            <person name="Sharipova M.R."/>
        </authorList>
    </citation>
    <scope>NUCLEOTIDE SEQUENCE [LARGE SCALE GENOMIC DNA]</scope>
    <source>
        <strain evidence="4 6">M2.11</strain>
    </source>
</reference>
<feature type="domain" description="Transposase IS204/IS1001/IS1096/IS1165 zinc-finger" evidence="3">
    <location>
        <begin position="35"/>
        <end position="79"/>
    </location>
</feature>
<dbReference type="EMBL" id="JAAIWK010000060">
    <property type="protein sequence ID" value="NEY21749.1"/>
    <property type="molecule type" value="Genomic_DNA"/>
</dbReference>
<evidence type="ECO:0000313" key="4">
    <source>
        <dbReference type="EMBL" id="KHD84063.1"/>
    </source>
</evidence>
<dbReference type="PANTHER" id="PTHR33498:SF1">
    <property type="entry name" value="TRANSPOSASE FOR INSERTION SEQUENCE ELEMENT IS1557"/>
    <property type="match status" value="1"/>
</dbReference>
<dbReference type="Proteomes" id="UP000030588">
    <property type="component" value="Unassembled WGS sequence"/>
</dbReference>
<protein>
    <submittedName>
        <fullName evidence="4 5">Transposase</fullName>
    </submittedName>
</protein>
<organism evidence="4 6">
    <name type="scientific">Heyndrickxia ginsengihumi</name>
    <dbReference type="NCBI Taxonomy" id="363870"/>
    <lineage>
        <taxon>Bacteria</taxon>
        <taxon>Bacillati</taxon>
        <taxon>Bacillota</taxon>
        <taxon>Bacilli</taxon>
        <taxon>Bacillales</taxon>
        <taxon>Bacillaceae</taxon>
        <taxon>Heyndrickxia</taxon>
    </lineage>
</organism>
<evidence type="ECO:0000259" key="1">
    <source>
        <dbReference type="Pfam" id="PF01610"/>
    </source>
</evidence>
<dbReference type="Proteomes" id="UP000476934">
    <property type="component" value="Unassembled WGS sequence"/>
</dbReference>
<feature type="domain" description="Transposase IS204/IS1001/IS1096/IS1165 helix-turn-helix" evidence="2">
    <location>
        <begin position="87"/>
        <end position="135"/>
    </location>
</feature>
<dbReference type="OrthoDB" id="6197054at2"/>
<proteinExistence type="predicted"/>
<dbReference type="NCBIfam" id="NF033550">
    <property type="entry name" value="transpos_ISL3"/>
    <property type="match status" value="1"/>
</dbReference>
<gene>
    <name evidence="5" type="ORF">G4D61_17790</name>
    <name evidence="4" type="ORF">NG54_17975</name>
</gene>
<dbReference type="Pfam" id="PF01610">
    <property type="entry name" value="DDE_Tnp_ISL3"/>
    <property type="match status" value="1"/>
</dbReference>